<evidence type="ECO:0000256" key="4">
    <source>
        <dbReference type="ARBA" id="ARBA00023136"/>
    </source>
</evidence>
<evidence type="ECO:0000313" key="8">
    <source>
        <dbReference type="EMBL" id="PPR88846.1"/>
    </source>
</evidence>
<dbReference type="GO" id="GO:0016020">
    <property type="term" value="C:membrane"/>
    <property type="evidence" value="ECO:0007669"/>
    <property type="project" value="UniProtKB-SubCell"/>
</dbReference>
<gene>
    <name evidence="8" type="ORF">GOBAR_AA31847</name>
</gene>
<dbReference type="EMBL" id="KZ668148">
    <property type="protein sequence ID" value="PPR88846.1"/>
    <property type="molecule type" value="Genomic_DNA"/>
</dbReference>
<evidence type="ECO:0000256" key="1">
    <source>
        <dbReference type="ARBA" id="ARBA00004141"/>
    </source>
</evidence>
<evidence type="ECO:0000256" key="6">
    <source>
        <dbReference type="SAM" id="Phobius"/>
    </source>
</evidence>
<evidence type="ECO:0000259" key="7">
    <source>
        <dbReference type="Pfam" id="PF03151"/>
    </source>
</evidence>
<dbReference type="Pfam" id="PF03151">
    <property type="entry name" value="TPT"/>
    <property type="match status" value="1"/>
</dbReference>
<feature type="transmembrane region" description="Helical" evidence="6">
    <location>
        <begin position="190"/>
        <end position="210"/>
    </location>
</feature>
<dbReference type="PANTHER" id="PTHR11132">
    <property type="entry name" value="SOLUTE CARRIER FAMILY 35"/>
    <property type="match status" value="1"/>
</dbReference>
<accession>A0A2P5WCP5</accession>
<protein>
    <recommendedName>
        <fullName evidence="7">Sugar phosphate transporter domain-containing protein</fullName>
    </recommendedName>
</protein>
<sequence>MPEIIRFNPNKQHYGTTTLITGYALCSSLLAVINKFAIAKFNYPALLTALQYLTSSLGVWVLAKFNLLHHDPFKFPIAKKFFPAAIVFYLAIFANTNLLRHANVETSIVFRSLTPLLVAVAGKAFRKQPYPAKLTFMSLFIILGGAVGYVVTDKGFTLVAYLWAFVYSMTITVEMVYVKHMVMNLGLNTWGFVFYNNLLSLMIAPFFWVLSGECGELFASVSGGRDRWGSLSAIRYQSETSSIGPGTTIRPNPTLLLYVLVSAIILYMVFGSCGVLYQQSVTEPKPTPSVREHDMTESDKHDGSTVVQKGRVFTRFTDAVISILQCISKGLGNLMVHLVTNNSVTGQRPLVHFF</sequence>
<keyword evidence="3 6" id="KW-1133">Transmembrane helix</keyword>
<feature type="transmembrane region" description="Helical" evidence="6">
    <location>
        <begin position="20"/>
        <end position="38"/>
    </location>
</feature>
<dbReference type="OrthoDB" id="417037at2759"/>
<feature type="transmembrane region" description="Helical" evidence="6">
    <location>
        <begin position="50"/>
        <end position="69"/>
    </location>
</feature>
<evidence type="ECO:0000256" key="3">
    <source>
        <dbReference type="ARBA" id="ARBA00022989"/>
    </source>
</evidence>
<evidence type="ECO:0000256" key="5">
    <source>
        <dbReference type="SAM" id="MobiDB-lite"/>
    </source>
</evidence>
<feature type="transmembrane region" description="Helical" evidence="6">
    <location>
        <begin position="81"/>
        <end position="102"/>
    </location>
</feature>
<dbReference type="Proteomes" id="UP000239757">
    <property type="component" value="Unassembled WGS sequence"/>
</dbReference>
<keyword evidence="4 6" id="KW-0472">Membrane</keyword>
<reference evidence="8 9" key="1">
    <citation type="submission" date="2015-01" db="EMBL/GenBank/DDBJ databases">
        <title>Genome of allotetraploid Gossypium barbadense reveals genomic plasticity and fiber elongation in cotton evolution.</title>
        <authorList>
            <person name="Chen X."/>
            <person name="Liu X."/>
            <person name="Zhao B."/>
            <person name="Zheng H."/>
            <person name="Hu Y."/>
            <person name="Lu G."/>
            <person name="Yang C."/>
            <person name="Chen J."/>
            <person name="Shan C."/>
            <person name="Zhang L."/>
            <person name="Zhou Y."/>
            <person name="Wang L."/>
            <person name="Guo W."/>
            <person name="Bai Y."/>
            <person name="Ruan J."/>
            <person name="Shangguan X."/>
            <person name="Mao Y."/>
            <person name="Jiang J."/>
            <person name="Zhu Y."/>
            <person name="Lei J."/>
            <person name="Kang H."/>
            <person name="Chen S."/>
            <person name="He X."/>
            <person name="Wang R."/>
            <person name="Wang Y."/>
            <person name="Chen J."/>
            <person name="Wang L."/>
            <person name="Yu S."/>
            <person name="Wang B."/>
            <person name="Wei J."/>
            <person name="Song S."/>
            <person name="Lu X."/>
            <person name="Gao Z."/>
            <person name="Gu W."/>
            <person name="Deng X."/>
            <person name="Ma D."/>
            <person name="Wang S."/>
            <person name="Liang W."/>
            <person name="Fang L."/>
            <person name="Cai C."/>
            <person name="Zhu X."/>
            <person name="Zhou B."/>
            <person name="Zhang Y."/>
            <person name="Chen Z."/>
            <person name="Xu S."/>
            <person name="Zhu R."/>
            <person name="Wang S."/>
            <person name="Zhang T."/>
            <person name="Zhao G."/>
        </authorList>
    </citation>
    <scope>NUCLEOTIDE SEQUENCE [LARGE SCALE GENOMIC DNA]</scope>
    <source>
        <strain evidence="9">cv. Xinhai21</strain>
        <tissue evidence="8">Leaf</tissue>
    </source>
</reference>
<evidence type="ECO:0000313" key="9">
    <source>
        <dbReference type="Proteomes" id="UP000239757"/>
    </source>
</evidence>
<dbReference type="AlphaFoldDB" id="A0A2P5WCP5"/>
<dbReference type="InterPro" id="IPR050186">
    <property type="entry name" value="TPT_transporter"/>
</dbReference>
<feature type="transmembrane region" description="Helical" evidence="6">
    <location>
        <begin position="255"/>
        <end position="277"/>
    </location>
</feature>
<evidence type="ECO:0000256" key="2">
    <source>
        <dbReference type="ARBA" id="ARBA00022692"/>
    </source>
</evidence>
<name>A0A2P5WCP5_GOSBA</name>
<dbReference type="InterPro" id="IPR004853">
    <property type="entry name" value="Sugar_P_trans_dom"/>
</dbReference>
<comment type="subcellular location">
    <subcellularLocation>
        <location evidence="1">Membrane</location>
        <topology evidence="1">Multi-pass membrane protein</topology>
    </subcellularLocation>
</comment>
<feature type="transmembrane region" description="Helical" evidence="6">
    <location>
        <begin position="134"/>
        <end position="152"/>
    </location>
</feature>
<feature type="region of interest" description="Disordered" evidence="5">
    <location>
        <begin position="283"/>
        <end position="303"/>
    </location>
</feature>
<feature type="transmembrane region" description="Helical" evidence="6">
    <location>
        <begin position="158"/>
        <end position="178"/>
    </location>
</feature>
<organism evidence="8 9">
    <name type="scientific">Gossypium barbadense</name>
    <name type="common">Sea Island cotton</name>
    <name type="synonym">Hibiscus barbadensis</name>
    <dbReference type="NCBI Taxonomy" id="3634"/>
    <lineage>
        <taxon>Eukaryota</taxon>
        <taxon>Viridiplantae</taxon>
        <taxon>Streptophyta</taxon>
        <taxon>Embryophyta</taxon>
        <taxon>Tracheophyta</taxon>
        <taxon>Spermatophyta</taxon>
        <taxon>Magnoliopsida</taxon>
        <taxon>eudicotyledons</taxon>
        <taxon>Gunneridae</taxon>
        <taxon>Pentapetalae</taxon>
        <taxon>rosids</taxon>
        <taxon>malvids</taxon>
        <taxon>Malvales</taxon>
        <taxon>Malvaceae</taxon>
        <taxon>Malvoideae</taxon>
        <taxon>Gossypium</taxon>
    </lineage>
</organism>
<keyword evidence="2 6" id="KW-0812">Transmembrane</keyword>
<feature type="compositionally biased region" description="Basic and acidic residues" evidence="5">
    <location>
        <begin position="290"/>
        <end position="303"/>
    </location>
</feature>
<feature type="domain" description="Sugar phosphate transporter" evidence="7">
    <location>
        <begin position="25"/>
        <end position="206"/>
    </location>
</feature>
<proteinExistence type="predicted"/>